<feature type="repeat" description="WD" evidence="3">
    <location>
        <begin position="512"/>
        <end position="553"/>
    </location>
</feature>
<dbReference type="CDD" id="cd00200">
    <property type="entry name" value="WD40"/>
    <property type="match status" value="1"/>
</dbReference>
<accession>A0AAD5Y9F9</accession>
<protein>
    <recommendedName>
        <fullName evidence="7">WD40 repeat-like protein</fullName>
    </recommendedName>
</protein>
<dbReference type="GO" id="GO:1990234">
    <property type="term" value="C:transferase complex"/>
    <property type="evidence" value="ECO:0007669"/>
    <property type="project" value="UniProtKB-ARBA"/>
</dbReference>
<keyword evidence="1 3" id="KW-0853">WD repeat</keyword>
<name>A0AAD5Y9F9_9APHY</name>
<dbReference type="PROSITE" id="PS00678">
    <property type="entry name" value="WD_REPEATS_1"/>
    <property type="match status" value="1"/>
</dbReference>
<feature type="compositionally biased region" description="Gly residues" evidence="4">
    <location>
        <begin position="409"/>
        <end position="419"/>
    </location>
</feature>
<dbReference type="EMBL" id="JANAWD010000571">
    <property type="protein sequence ID" value="KAJ3477711.1"/>
    <property type="molecule type" value="Genomic_DNA"/>
</dbReference>
<dbReference type="SMART" id="SM00320">
    <property type="entry name" value="WD40"/>
    <property type="match status" value="8"/>
</dbReference>
<feature type="repeat" description="WD" evidence="3">
    <location>
        <begin position="644"/>
        <end position="685"/>
    </location>
</feature>
<dbReference type="PROSITE" id="PS50294">
    <property type="entry name" value="WD_REPEATS_REGION"/>
    <property type="match status" value="5"/>
</dbReference>
<dbReference type="AlphaFoldDB" id="A0AAD5Y9F9"/>
<dbReference type="Proteomes" id="UP001212997">
    <property type="component" value="Unassembled WGS sequence"/>
</dbReference>
<dbReference type="InterPro" id="IPR036322">
    <property type="entry name" value="WD40_repeat_dom_sf"/>
</dbReference>
<dbReference type="InterPro" id="IPR001680">
    <property type="entry name" value="WD40_rpt"/>
</dbReference>
<dbReference type="PRINTS" id="PR00320">
    <property type="entry name" value="GPROTEINBRPT"/>
</dbReference>
<evidence type="ECO:0000313" key="5">
    <source>
        <dbReference type="EMBL" id="KAJ3477711.1"/>
    </source>
</evidence>
<gene>
    <name evidence="5" type="ORF">NLI96_g10274</name>
</gene>
<feature type="repeat" description="WD" evidence="3">
    <location>
        <begin position="770"/>
        <end position="802"/>
    </location>
</feature>
<dbReference type="InterPro" id="IPR015943">
    <property type="entry name" value="WD40/YVTN_repeat-like_dom_sf"/>
</dbReference>
<evidence type="ECO:0000256" key="3">
    <source>
        <dbReference type="PROSITE-ProRule" id="PRU00221"/>
    </source>
</evidence>
<evidence type="ECO:0000256" key="4">
    <source>
        <dbReference type="SAM" id="MobiDB-lite"/>
    </source>
</evidence>
<evidence type="ECO:0000256" key="2">
    <source>
        <dbReference type="ARBA" id="ARBA00022737"/>
    </source>
</evidence>
<dbReference type="InterPro" id="IPR019775">
    <property type="entry name" value="WD40_repeat_CS"/>
</dbReference>
<reference evidence="5" key="1">
    <citation type="submission" date="2022-07" db="EMBL/GenBank/DDBJ databases">
        <title>Genome Sequence of Physisporinus lineatus.</title>
        <authorList>
            <person name="Buettner E."/>
        </authorList>
    </citation>
    <scope>NUCLEOTIDE SEQUENCE</scope>
    <source>
        <strain evidence="5">VT162</strain>
    </source>
</reference>
<keyword evidence="2" id="KW-0677">Repeat</keyword>
<proteinExistence type="predicted"/>
<feature type="repeat" description="WD" evidence="3">
    <location>
        <begin position="728"/>
        <end position="769"/>
    </location>
</feature>
<dbReference type="PANTHER" id="PTHR22847:SF637">
    <property type="entry name" value="WD REPEAT DOMAIN 5B"/>
    <property type="match status" value="1"/>
</dbReference>
<evidence type="ECO:0000313" key="6">
    <source>
        <dbReference type="Proteomes" id="UP001212997"/>
    </source>
</evidence>
<sequence>MPPNYGAQHAPTVYSNELTSIGNGRAMWVPEPIEDDGQVEIGDVGFIESSNGNFKRLFNMLAEGGGESPEYGVPDCFEALQSHSNLVSRIPGYLAPGPYKSSSVKAVEVKVEAQGPAVTAQAGATVRFTCSRATGALLHLNDQGDRKLCRNNKVWPKYIFDNLLNWQGFLQQIPLELAIEELVIVRGYIKTSSWDAFAWTESTETRSIDLTAGVPGQGSIGGTFATTFRNESGPQHRRWPQQGPFELDQPGVATVSDSYKSRSSLPHQLTKDQTVFLSYYRIKRRIFFWTQLKAAGKYHSLEPPPPGSSSGGELYVDHLESDLDGIEWEDPLDQAIIYLFEQHAEAEFACVCDEDINCLLQGQTWPKNLLDRLRELTPQTEMVGENAVIFSVEDMVISSYANPGPPPGAGIGHAPGGDLPGPSTNEDVQMRERESFAPGREDIREGSITLGRTAQEQRTLKWPHTVLMEKQVDPGSPSAVAISRCGKFVAVGYEDSVIRLWHSEHEDPLFRLHQHSESVLCLAFSPDSRYLASGSSDTEVLFWDTDFGTIVRRFSAHSSDVWCLAFSPDGSILVTASTDMSLKFWSVHDIMWGGEEPEPYAELPDMDSIVQSVVFTPDSSKVISCTDQLGHIWDARTGGLHKIMQGHEGVIWVLTISHKGHRAATGSEDHSVRVWSTETGDELVTIRQHRAAVWSVQFSPTDAYVVAGSYDTTISIHHASTGECYHILSGHSSVVHAVAYSPVGELVASGSADGTIKLWDAKSGEQIAEMKGHADKIKSISFSPDHDSFFSSSNDGTVRVWSSVDVLRICDY</sequence>
<comment type="caution">
    <text evidence="5">The sequence shown here is derived from an EMBL/GenBank/DDBJ whole genome shotgun (WGS) entry which is preliminary data.</text>
</comment>
<feature type="region of interest" description="Disordered" evidence="4">
    <location>
        <begin position="401"/>
        <end position="450"/>
    </location>
</feature>
<feature type="repeat" description="WD" evidence="3">
    <location>
        <begin position="686"/>
        <end position="727"/>
    </location>
</feature>
<dbReference type="SUPFAM" id="SSF50978">
    <property type="entry name" value="WD40 repeat-like"/>
    <property type="match status" value="1"/>
</dbReference>
<feature type="compositionally biased region" description="Basic and acidic residues" evidence="4">
    <location>
        <begin position="428"/>
        <end position="445"/>
    </location>
</feature>
<feature type="repeat" description="WD" evidence="3">
    <location>
        <begin position="554"/>
        <end position="587"/>
    </location>
</feature>
<dbReference type="PANTHER" id="PTHR22847">
    <property type="entry name" value="WD40 REPEAT PROTEIN"/>
    <property type="match status" value="1"/>
</dbReference>
<dbReference type="Gene3D" id="2.130.10.10">
    <property type="entry name" value="YVTN repeat-like/Quinoprotein amine dehydrogenase"/>
    <property type="match status" value="3"/>
</dbReference>
<evidence type="ECO:0000256" key="1">
    <source>
        <dbReference type="ARBA" id="ARBA00022574"/>
    </source>
</evidence>
<dbReference type="PROSITE" id="PS50082">
    <property type="entry name" value="WD_REPEATS_2"/>
    <property type="match status" value="6"/>
</dbReference>
<dbReference type="Pfam" id="PF00400">
    <property type="entry name" value="WD40"/>
    <property type="match status" value="7"/>
</dbReference>
<keyword evidence="6" id="KW-1185">Reference proteome</keyword>
<evidence type="ECO:0008006" key="7">
    <source>
        <dbReference type="Google" id="ProtNLM"/>
    </source>
</evidence>
<organism evidence="5 6">
    <name type="scientific">Meripilus lineatus</name>
    <dbReference type="NCBI Taxonomy" id="2056292"/>
    <lineage>
        <taxon>Eukaryota</taxon>
        <taxon>Fungi</taxon>
        <taxon>Dikarya</taxon>
        <taxon>Basidiomycota</taxon>
        <taxon>Agaricomycotina</taxon>
        <taxon>Agaricomycetes</taxon>
        <taxon>Polyporales</taxon>
        <taxon>Meripilaceae</taxon>
        <taxon>Meripilus</taxon>
    </lineage>
</organism>
<dbReference type="InterPro" id="IPR020472">
    <property type="entry name" value="WD40_PAC1"/>
</dbReference>